<keyword evidence="4" id="KW-0460">Magnesium</keyword>
<evidence type="ECO:0000256" key="8">
    <source>
        <dbReference type="ARBA" id="ARBA00061496"/>
    </source>
</evidence>
<dbReference type="EC" id="3.1.3.21" evidence="5"/>
<name>W1NRA9_AMBTC</name>
<dbReference type="PANTHER" id="PTHR18901">
    <property type="entry name" value="2-DEOXYGLUCOSE-6-PHOSPHATE PHOSPHATASE 2"/>
    <property type="match status" value="1"/>
</dbReference>
<dbReference type="Pfam" id="PF13419">
    <property type="entry name" value="HAD_2"/>
    <property type="match status" value="1"/>
</dbReference>
<comment type="cofactor">
    <cofactor evidence="1">
        <name>Mg(2+)</name>
        <dbReference type="ChEBI" id="CHEBI:18420"/>
    </cofactor>
</comment>
<dbReference type="OMA" id="IWCPHPG"/>
<dbReference type="SFLD" id="SFLDS00003">
    <property type="entry name" value="Haloacid_Dehalogenase"/>
    <property type="match status" value="1"/>
</dbReference>
<dbReference type="GO" id="GO:0046872">
    <property type="term" value="F:metal ion binding"/>
    <property type="evidence" value="ECO:0007669"/>
    <property type="project" value="UniProtKB-KW"/>
</dbReference>
<comment type="catalytic activity">
    <reaction evidence="7">
        <text>sn-glycerol 1-phosphate + H2O = glycerol + phosphate</text>
        <dbReference type="Rhea" id="RHEA:46084"/>
        <dbReference type="ChEBI" id="CHEBI:15377"/>
        <dbReference type="ChEBI" id="CHEBI:17754"/>
        <dbReference type="ChEBI" id="CHEBI:43474"/>
        <dbReference type="ChEBI" id="CHEBI:57685"/>
        <dbReference type="EC" id="3.1.3.21"/>
    </reaction>
</comment>
<dbReference type="InterPro" id="IPR023214">
    <property type="entry name" value="HAD_sf"/>
</dbReference>
<comment type="catalytic activity">
    <reaction evidence="6">
        <text>sn-glycerol 3-phosphate + H2O = glycerol + phosphate</text>
        <dbReference type="Rhea" id="RHEA:66372"/>
        <dbReference type="ChEBI" id="CHEBI:15377"/>
        <dbReference type="ChEBI" id="CHEBI:17754"/>
        <dbReference type="ChEBI" id="CHEBI:43474"/>
        <dbReference type="ChEBI" id="CHEBI:57597"/>
        <dbReference type="EC" id="3.1.3.21"/>
    </reaction>
</comment>
<dbReference type="FunFam" id="1.10.150.240:FF:000001">
    <property type="entry name" value="Haloacid dehalogenase-like hydrolase domain"/>
    <property type="match status" value="1"/>
</dbReference>
<evidence type="ECO:0000256" key="5">
    <source>
        <dbReference type="ARBA" id="ARBA00038981"/>
    </source>
</evidence>
<dbReference type="InterPro" id="IPR023198">
    <property type="entry name" value="PGP-like_dom2"/>
</dbReference>
<dbReference type="NCBIfam" id="TIGR01509">
    <property type="entry name" value="HAD-SF-IA-v3"/>
    <property type="match status" value="1"/>
</dbReference>
<dbReference type="PANTHER" id="PTHR18901:SF38">
    <property type="entry name" value="PSEUDOURIDINE-5'-PHOSPHATASE"/>
    <property type="match status" value="1"/>
</dbReference>
<keyword evidence="3" id="KW-0378">Hydrolase</keyword>
<dbReference type="Gene3D" id="1.10.150.240">
    <property type="entry name" value="Putative phosphatase, domain 2"/>
    <property type="match status" value="1"/>
</dbReference>
<evidence type="ECO:0000313" key="10">
    <source>
        <dbReference type="Proteomes" id="UP000017836"/>
    </source>
</evidence>
<evidence type="ECO:0000256" key="3">
    <source>
        <dbReference type="ARBA" id="ARBA00022801"/>
    </source>
</evidence>
<dbReference type="InterPro" id="IPR006439">
    <property type="entry name" value="HAD-SF_hydro_IA"/>
</dbReference>
<reference evidence="10" key="1">
    <citation type="journal article" date="2013" name="Science">
        <title>The Amborella genome and the evolution of flowering plants.</title>
        <authorList>
            <consortium name="Amborella Genome Project"/>
        </authorList>
    </citation>
    <scope>NUCLEOTIDE SEQUENCE [LARGE SCALE GENOMIC DNA]</scope>
</reference>
<evidence type="ECO:0000256" key="4">
    <source>
        <dbReference type="ARBA" id="ARBA00022842"/>
    </source>
</evidence>
<sequence>MAALGLGRPENIQRHLIQANGSLDKTERMGTVVASIASGQKSAITSHAHQSLNCNKKEEAQKGTVSFSEKAITHIMFDMDGLLLDTERSYTIVQERILSRYGKRFEMSLKSKLMGLKATEAAQIFVQETGLDGILSPEEFLKEREEMLQSLFLNCELMPGVSRLISHLHTHGVPMCVATSSHRRHFELKTTKHKEKISMMHHVVCGDDPGIKQGKPSPDIFLLAAQKFKGAPIDQDRILVFEDAPSGVAAAKNAGMWVVMVPDPNLDTSLYKGADQVLTSLLEFKPSDWGLPPFRDSLISKY</sequence>
<proteinExistence type="inferred from homology"/>
<dbReference type="FunFam" id="3.40.50.1000:FF:000055">
    <property type="entry name" value="Haloacid dehalogenase-like hydrolase family protein"/>
    <property type="match status" value="1"/>
</dbReference>
<comment type="similarity">
    <text evidence="8">Belongs to the HAD-like hydrolase superfamily. DOG/GPP family.</text>
</comment>
<evidence type="ECO:0000256" key="7">
    <source>
        <dbReference type="ARBA" id="ARBA00049369"/>
    </source>
</evidence>
<dbReference type="CDD" id="cd07529">
    <property type="entry name" value="HAD_AtGPP-like"/>
    <property type="match status" value="1"/>
</dbReference>
<dbReference type="InterPro" id="IPR036412">
    <property type="entry name" value="HAD-like_sf"/>
</dbReference>
<evidence type="ECO:0000256" key="2">
    <source>
        <dbReference type="ARBA" id="ARBA00022723"/>
    </source>
</evidence>
<dbReference type="Proteomes" id="UP000017836">
    <property type="component" value="Unassembled WGS sequence"/>
</dbReference>
<dbReference type="SUPFAM" id="SSF56784">
    <property type="entry name" value="HAD-like"/>
    <property type="match status" value="1"/>
</dbReference>
<dbReference type="Gramene" id="ERM99501">
    <property type="protein sequence ID" value="ERM99501"/>
    <property type="gene ID" value="AMTR_s00088p00034420"/>
</dbReference>
<gene>
    <name evidence="9" type="ORF">AMTR_s00088p00034420</name>
</gene>
<evidence type="ECO:0000256" key="6">
    <source>
        <dbReference type="ARBA" id="ARBA00048354"/>
    </source>
</evidence>
<dbReference type="STRING" id="13333.W1NRA9"/>
<dbReference type="GO" id="GO:0006114">
    <property type="term" value="P:glycerol biosynthetic process"/>
    <property type="evidence" value="ECO:0000318"/>
    <property type="project" value="GO_Central"/>
</dbReference>
<dbReference type="AlphaFoldDB" id="W1NRA9"/>
<dbReference type="Gene3D" id="3.40.50.1000">
    <property type="entry name" value="HAD superfamily/HAD-like"/>
    <property type="match status" value="1"/>
</dbReference>
<dbReference type="InterPro" id="IPR041492">
    <property type="entry name" value="HAD_2"/>
</dbReference>
<keyword evidence="10" id="KW-1185">Reference proteome</keyword>
<dbReference type="HOGENOM" id="CLU_045011_13_0_1"/>
<organism evidence="9 10">
    <name type="scientific">Amborella trichopoda</name>
    <dbReference type="NCBI Taxonomy" id="13333"/>
    <lineage>
        <taxon>Eukaryota</taxon>
        <taxon>Viridiplantae</taxon>
        <taxon>Streptophyta</taxon>
        <taxon>Embryophyta</taxon>
        <taxon>Tracheophyta</taxon>
        <taxon>Spermatophyta</taxon>
        <taxon>Magnoliopsida</taxon>
        <taxon>Amborellales</taxon>
        <taxon>Amborellaceae</taxon>
        <taxon>Amborella</taxon>
    </lineage>
</organism>
<dbReference type="EMBL" id="KI394998">
    <property type="protein sequence ID" value="ERM99501.1"/>
    <property type="molecule type" value="Genomic_DNA"/>
</dbReference>
<dbReference type="eggNOG" id="KOG2914">
    <property type="taxonomic scope" value="Eukaryota"/>
</dbReference>
<keyword evidence="2" id="KW-0479">Metal-binding</keyword>
<evidence type="ECO:0000256" key="1">
    <source>
        <dbReference type="ARBA" id="ARBA00001946"/>
    </source>
</evidence>
<dbReference type="GO" id="GO:0043136">
    <property type="term" value="F:sn-glycerol 3-phosphatase activity"/>
    <property type="evidence" value="ECO:0000318"/>
    <property type="project" value="GO_Central"/>
</dbReference>
<dbReference type="SFLD" id="SFLDG01129">
    <property type="entry name" value="C1.5:_HAD__Beta-PGM__Phosphata"/>
    <property type="match status" value="1"/>
</dbReference>
<protein>
    <recommendedName>
        <fullName evidence="5">glycerol-1-phosphatase</fullName>
        <ecNumber evidence="5">3.1.3.21</ecNumber>
    </recommendedName>
</protein>
<accession>W1NRA9</accession>
<dbReference type="SFLD" id="SFLDG01135">
    <property type="entry name" value="C1.5.6:_HAD__Beta-PGM__Phospha"/>
    <property type="match status" value="1"/>
</dbReference>
<dbReference type="InterPro" id="IPR045228">
    <property type="entry name" value="Gpp1/Gpp2-like"/>
</dbReference>
<evidence type="ECO:0000313" key="9">
    <source>
        <dbReference type="EMBL" id="ERM99501.1"/>
    </source>
</evidence>